<evidence type="ECO:0000256" key="6">
    <source>
        <dbReference type="ARBA" id="ARBA00022989"/>
    </source>
</evidence>
<dbReference type="InterPro" id="IPR012187">
    <property type="entry name" value="Disulphide_bond_form_BdbC"/>
</dbReference>
<evidence type="ECO:0000256" key="11">
    <source>
        <dbReference type="ARBA" id="ARBA00023284"/>
    </source>
</evidence>
<keyword evidence="8 12" id="KW-0472">Membrane</keyword>
<comment type="subcellular location">
    <subcellularLocation>
        <location evidence="1">Membrane</location>
        <topology evidence="1">Multi-pass membrane protein</topology>
    </subcellularLocation>
</comment>
<keyword evidence="10" id="KW-0143">Chaperone</keyword>
<evidence type="ECO:0000256" key="5">
    <source>
        <dbReference type="ARBA" id="ARBA00022982"/>
    </source>
</evidence>
<evidence type="ECO:0000313" key="13">
    <source>
        <dbReference type="EMBL" id="AUV82223.1"/>
    </source>
</evidence>
<keyword evidence="5" id="KW-0249">Electron transport</keyword>
<dbReference type="AlphaFoldDB" id="A0A2I8VJW3"/>
<keyword evidence="7" id="KW-0560">Oxidoreductase</keyword>
<evidence type="ECO:0000256" key="9">
    <source>
        <dbReference type="ARBA" id="ARBA00023157"/>
    </source>
</evidence>
<evidence type="ECO:0000256" key="1">
    <source>
        <dbReference type="ARBA" id="ARBA00004141"/>
    </source>
</evidence>
<keyword evidence="11" id="KW-0676">Redox-active center</keyword>
<dbReference type="Pfam" id="PF02600">
    <property type="entry name" value="DsbB"/>
    <property type="match status" value="1"/>
</dbReference>
<evidence type="ECO:0000256" key="4">
    <source>
        <dbReference type="ARBA" id="ARBA00022692"/>
    </source>
</evidence>
<evidence type="ECO:0000313" key="14">
    <source>
        <dbReference type="Proteomes" id="UP000236584"/>
    </source>
</evidence>
<dbReference type="Gene3D" id="1.20.1550.10">
    <property type="entry name" value="DsbB-like"/>
    <property type="match status" value="1"/>
</dbReference>
<comment type="similarity">
    <text evidence="2">Belongs to the DsbB family. BdbC subfamily.</text>
</comment>
<dbReference type="KEGG" id="srub:C2R22_11680"/>
<dbReference type="RefSeq" id="WP_103425912.1">
    <property type="nucleotide sequence ID" value="NZ_CP026309.1"/>
</dbReference>
<keyword evidence="6 12" id="KW-1133">Transmembrane helix</keyword>
<keyword evidence="14" id="KW-1185">Reference proteome</keyword>
<sequence length="150" mass="15577">MTDARSLPGTLLAALTLVASVATAGSLYFSLGLGLVPCELCWYQRILMYPLVVVGGVAALERRVGVWRTVLPLSLGGLAVAAYHVYLQVTPAAAGSCSIGGGCSAVLYPMLGGVLTIPRLSMLAFTLVSLLGLGLARLERGETESANPWL</sequence>
<protein>
    <submittedName>
        <fullName evidence="13">Disulfide bond formation protein B</fullName>
    </submittedName>
</protein>
<dbReference type="GO" id="GO:0006457">
    <property type="term" value="P:protein folding"/>
    <property type="evidence" value="ECO:0007669"/>
    <property type="project" value="InterPro"/>
</dbReference>
<dbReference type="SUPFAM" id="SSF158442">
    <property type="entry name" value="DsbB-like"/>
    <property type="match status" value="1"/>
</dbReference>
<dbReference type="GO" id="GO:0015035">
    <property type="term" value="F:protein-disulfide reductase activity"/>
    <property type="evidence" value="ECO:0007669"/>
    <property type="project" value="InterPro"/>
</dbReference>
<evidence type="ECO:0000256" key="10">
    <source>
        <dbReference type="ARBA" id="ARBA00023186"/>
    </source>
</evidence>
<proteinExistence type="inferred from homology"/>
<dbReference type="InterPro" id="IPR023380">
    <property type="entry name" value="DsbB-like_sf"/>
</dbReference>
<evidence type="ECO:0000256" key="12">
    <source>
        <dbReference type="SAM" id="Phobius"/>
    </source>
</evidence>
<feature type="transmembrane region" description="Helical" evidence="12">
    <location>
        <begin position="42"/>
        <end position="60"/>
    </location>
</feature>
<keyword evidence="4 12" id="KW-0812">Transmembrane</keyword>
<feature type="transmembrane region" description="Helical" evidence="12">
    <location>
        <begin position="67"/>
        <end position="86"/>
    </location>
</feature>
<evidence type="ECO:0000256" key="8">
    <source>
        <dbReference type="ARBA" id="ARBA00023136"/>
    </source>
</evidence>
<evidence type="ECO:0000256" key="3">
    <source>
        <dbReference type="ARBA" id="ARBA00022448"/>
    </source>
</evidence>
<dbReference type="InterPro" id="IPR003752">
    <property type="entry name" value="DiS_bond_form_DsbB/BdbC"/>
</dbReference>
<dbReference type="PANTHER" id="PTHR43469:SF1">
    <property type="entry name" value="SPBETA PROPHAGE-DERIVED DISULFIDE BOND FORMATION PROTEIN B"/>
    <property type="match status" value="1"/>
</dbReference>
<evidence type="ECO:0000256" key="2">
    <source>
        <dbReference type="ARBA" id="ARBA00007602"/>
    </source>
</evidence>
<dbReference type="EMBL" id="CP026309">
    <property type="protein sequence ID" value="AUV82223.1"/>
    <property type="molecule type" value="Genomic_DNA"/>
</dbReference>
<gene>
    <name evidence="13" type="ORF">C2R22_11680</name>
</gene>
<keyword evidence="9" id="KW-1015">Disulfide bond</keyword>
<reference evidence="13 14" key="1">
    <citation type="submission" date="2018-01" db="EMBL/GenBank/DDBJ databases">
        <title>Complete genome sequence of Salinigranum rubrum GX10T, an extremely halophilic archaeon isolated from a marine solar saltern.</title>
        <authorList>
            <person name="Han S."/>
        </authorList>
    </citation>
    <scope>NUCLEOTIDE SEQUENCE [LARGE SCALE GENOMIC DNA]</scope>
    <source>
        <strain evidence="13 14">GX10</strain>
    </source>
</reference>
<dbReference type="OrthoDB" id="213767at2157"/>
<dbReference type="GO" id="GO:0016020">
    <property type="term" value="C:membrane"/>
    <property type="evidence" value="ECO:0007669"/>
    <property type="project" value="UniProtKB-SubCell"/>
</dbReference>
<organism evidence="13 14">
    <name type="scientific">Salinigranum rubrum</name>
    <dbReference type="NCBI Taxonomy" id="755307"/>
    <lineage>
        <taxon>Archaea</taxon>
        <taxon>Methanobacteriati</taxon>
        <taxon>Methanobacteriota</taxon>
        <taxon>Stenosarchaea group</taxon>
        <taxon>Halobacteria</taxon>
        <taxon>Halobacteriales</taxon>
        <taxon>Haloferacaceae</taxon>
        <taxon>Salinigranum</taxon>
    </lineage>
</organism>
<dbReference type="Proteomes" id="UP000236584">
    <property type="component" value="Chromosome"/>
</dbReference>
<feature type="transmembrane region" description="Helical" evidence="12">
    <location>
        <begin position="120"/>
        <end position="138"/>
    </location>
</feature>
<keyword evidence="3" id="KW-0813">Transport</keyword>
<dbReference type="PANTHER" id="PTHR43469">
    <property type="entry name" value="DISULFIDE FORMATION PROTEIN-RELATED"/>
    <property type="match status" value="1"/>
</dbReference>
<accession>A0A2I8VJW3</accession>
<name>A0A2I8VJW3_9EURY</name>
<dbReference type="GeneID" id="35592761"/>
<evidence type="ECO:0000256" key="7">
    <source>
        <dbReference type="ARBA" id="ARBA00023002"/>
    </source>
</evidence>